<dbReference type="RefSeq" id="WP_091146952.1">
    <property type="nucleotide sequence ID" value="NZ_FNAI01000002.1"/>
</dbReference>
<comment type="subcellular location">
    <subcellularLocation>
        <location evidence="1">Cell envelope</location>
    </subcellularLocation>
</comment>
<proteinExistence type="predicted"/>
<reference evidence="5 6" key="1">
    <citation type="submission" date="2016-10" db="EMBL/GenBank/DDBJ databases">
        <authorList>
            <person name="de Groot N.N."/>
        </authorList>
    </citation>
    <scope>NUCLEOTIDE SEQUENCE [LARGE SCALE GENOMIC DNA]</scope>
    <source>
        <strain evidence="5 6">47C3B</strain>
    </source>
</reference>
<dbReference type="EMBL" id="FNAI01000002">
    <property type="protein sequence ID" value="SDD80000.1"/>
    <property type="molecule type" value="Genomic_DNA"/>
</dbReference>
<dbReference type="STRING" id="1391627.SAMN05216464_102608"/>
<feature type="chain" id="PRO_5011683553" evidence="3">
    <location>
        <begin position="23"/>
        <end position="357"/>
    </location>
</feature>
<name>A0A1G6XPB8_9SPHI</name>
<dbReference type="Proteomes" id="UP000199072">
    <property type="component" value="Unassembled WGS sequence"/>
</dbReference>
<protein>
    <submittedName>
        <fullName evidence="5">Uncharacterized iron-regulated protein</fullName>
    </submittedName>
</protein>
<evidence type="ECO:0000256" key="1">
    <source>
        <dbReference type="ARBA" id="ARBA00004196"/>
    </source>
</evidence>
<organism evidence="5 6">
    <name type="scientific">Mucilaginibacter pineti</name>
    <dbReference type="NCBI Taxonomy" id="1391627"/>
    <lineage>
        <taxon>Bacteria</taxon>
        <taxon>Pseudomonadati</taxon>
        <taxon>Bacteroidota</taxon>
        <taxon>Sphingobacteriia</taxon>
        <taxon>Sphingobacteriales</taxon>
        <taxon>Sphingobacteriaceae</taxon>
        <taxon>Mucilaginibacter</taxon>
    </lineage>
</organism>
<evidence type="ECO:0000256" key="2">
    <source>
        <dbReference type="ARBA" id="ARBA00022729"/>
    </source>
</evidence>
<dbReference type="Gene3D" id="1.20.1420.20">
    <property type="entry name" value="M75 peptidase, HXXE motif"/>
    <property type="match status" value="1"/>
</dbReference>
<keyword evidence="2 3" id="KW-0732">Signal</keyword>
<feature type="signal peptide" evidence="3">
    <location>
        <begin position="1"/>
        <end position="22"/>
    </location>
</feature>
<accession>A0A1G6XPB8</accession>
<dbReference type="GO" id="GO:0030313">
    <property type="term" value="C:cell envelope"/>
    <property type="evidence" value="ECO:0007669"/>
    <property type="project" value="UniProtKB-SubCell"/>
</dbReference>
<gene>
    <name evidence="5" type="ORF">SAMN05216464_102608</name>
</gene>
<dbReference type="InterPro" id="IPR034982">
    <property type="entry name" value="Imelysin-like_IrpA"/>
</dbReference>
<keyword evidence="6" id="KW-1185">Reference proteome</keyword>
<dbReference type="PROSITE" id="PS51257">
    <property type="entry name" value="PROKAR_LIPOPROTEIN"/>
    <property type="match status" value="1"/>
</dbReference>
<evidence type="ECO:0000313" key="5">
    <source>
        <dbReference type="EMBL" id="SDD80000.1"/>
    </source>
</evidence>
<sequence>MKNILLALTCIAVLGFSSCSKNNGNNNTLTPVDEGQVINDFVDVVANPNYIEINAKAVLLQTAVTALIATPTTANLVAAQNAWKDTRKPWESCEGFLFGPVEDKDYDPTMDSWPLNKQDVDGLLASGSPLSVGEFDKFDGTAKGFHAIEYIIFGVGGTKKATDITAREKIFLASATESLVNTTLELRNSWATSSGKYGDTVKTAGNGVLPFKKRKDLFKVIAGAMADICGEVGTSKMEEPYAQRDSSLDESSYSHNSTTDFKNNISGILNVYTCTYNGVKGSASLSALVASKNASLDAKIKSQYNAVLAQFATITHSYEKAIYDQRDQIKNTQDAIAALETTLTVDLNAFIEANIKD</sequence>
<dbReference type="InterPro" id="IPR038352">
    <property type="entry name" value="Imelysin_sf"/>
</dbReference>
<evidence type="ECO:0000313" key="6">
    <source>
        <dbReference type="Proteomes" id="UP000199072"/>
    </source>
</evidence>
<dbReference type="Pfam" id="PF09375">
    <property type="entry name" value="Peptidase_M75"/>
    <property type="match status" value="1"/>
</dbReference>
<evidence type="ECO:0000259" key="4">
    <source>
        <dbReference type="Pfam" id="PF09375"/>
    </source>
</evidence>
<dbReference type="AlphaFoldDB" id="A0A1G6XPB8"/>
<dbReference type="OrthoDB" id="9764688at2"/>
<dbReference type="InterPro" id="IPR018976">
    <property type="entry name" value="Imelysin-like"/>
</dbReference>
<dbReference type="CDD" id="cd14658">
    <property type="entry name" value="Imelysin-like_IrpA"/>
    <property type="match status" value="1"/>
</dbReference>
<feature type="domain" description="Imelysin-like" evidence="4">
    <location>
        <begin position="48"/>
        <end position="342"/>
    </location>
</feature>
<evidence type="ECO:0000256" key="3">
    <source>
        <dbReference type="SAM" id="SignalP"/>
    </source>
</evidence>